<dbReference type="InterPro" id="IPR036163">
    <property type="entry name" value="HMA_dom_sf"/>
</dbReference>
<dbReference type="Pfam" id="PF00403">
    <property type="entry name" value="HMA"/>
    <property type="match status" value="1"/>
</dbReference>
<evidence type="ECO:0000259" key="9">
    <source>
        <dbReference type="PROSITE" id="PS50846"/>
    </source>
</evidence>
<evidence type="ECO:0000256" key="2">
    <source>
        <dbReference type="ARBA" id="ARBA00022466"/>
    </source>
</evidence>
<protein>
    <recommendedName>
        <fullName evidence="1">Mercuric resistance operon regulatory protein</fullName>
    </recommendedName>
</protein>
<dbReference type="InterPro" id="IPR000551">
    <property type="entry name" value="MerR-type_HTH_dom"/>
</dbReference>
<evidence type="ECO:0000256" key="3">
    <source>
        <dbReference type="ARBA" id="ARBA00022723"/>
    </source>
</evidence>
<name>A0A2R4WX98_9HYPH</name>
<evidence type="ECO:0000256" key="5">
    <source>
        <dbReference type="ARBA" id="ARBA00023015"/>
    </source>
</evidence>
<comment type="function">
    <text evidence="8">Mediates the mercuric-dependent induction of mercury resistance operon. In the absence of mercury MerR represses transcription by binding tightly to the mer operator region; when mercury is present the dimeric complex binds a single ion and becomes a potent transcriptional activator, while remaining bound to the mer site.</text>
</comment>
<evidence type="ECO:0000256" key="7">
    <source>
        <dbReference type="ARBA" id="ARBA00023163"/>
    </source>
</evidence>
<organism evidence="11 12">
    <name type="scientific">Methylobacterium currus</name>
    <dbReference type="NCBI Taxonomy" id="2051553"/>
    <lineage>
        <taxon>Bacteria</taxon>
        <taxon>Pseudomonadati</taxon>
        <taxon>Pseudomonadota</taxon>
        <taxon>Alphaproteobacteria</taxon>
        <taxon>Hyphomicrobiales</taxon>
        <taxon>Methylobacteriaceae</taxon>
        <taxon>Methylobacterium</taxon>
    </lineage>
</organism>
<dbReference type="CDD" id="cd04783">
    <property type="entry name" value="HTH_MerR1"/>
    <property type="match status" value="1"/>
</dbReference>
<dbReference type="Pfam" id="PF00376">
    <property type="entry name" value="MerR"/>
    <property type="match status" value="1"/>
</dbReference>
<dbReference type="OrthoDB" id="9802944at2"/>
<dbReference type="AlphaFoldDB" id="A0A2R4WX98"/>
<dbReference type="FunFam" id="3.30.70.100:FF:000001">
    <property type="entry name" value="ATPase copper transporting beta"/>
    <property type="match status" value="1"/>
</dbReference>
<keyword evidence="6 11" id="KW-0238">DNA-binding</keyword>
<dbReference type="GO" id="GO:0045340">
    <property type="term" value="F:mercury ion binding"/>
    <property type="evidence" value="ECO:0007669"/>
    <property type="project" value="InterPro"/>
</dbReference>
<dbReference type="Gene3D" id="3.30.70.100">
    <property type="match status" value="1"/>
</dbReference>
<dbReference type="InterPro" id="IPR015358">
    <property type="entry name" value="Tscrpt_reg_MerR_DNA-bd"/>
</dbReference>
<keyword evidence="11" id="KW-0614">Plasmid</keyword>
<dbReference type="GO" id="GO:0003677">
    <property type="term" value="F:DNA binding"/>
    <property type="evidence" value="ECO:0007669"/>
    <property type="project" value="UniProtKB-KW"/>
</dbReference>
<dbReference type="PROSITE" id="PS01047">
    <property type="entry name" value="HMA_1"/>
    <property type="match status" value="1"/>
</dbReference>
<evidence type="ECO:0000259" key="10">
    <source>
        <dbReference type="PROSITE" id="PS50937"/>
    </source>
</evidence>
<dbReference type="SUPFAM" id="SSF46955">
    <property type="entry name" value="Putative DNA-binding domain"/>
    <property type="match status" value="1"/>
</dbReference>
<dbReference type="PANTHER" id="PTHR30204:SF94">
    <property type="entry name" value="HEAVY METAL-DEPENDENT TRANSCRIPTIONAL REGULATOR HI_0293-RELATED"/>
    <property type="match status" value="1"/>
</dbReference>
<dbReference type="SMART" id="SM00422">
    <property type="entry name" value="HTH_MERR"/>
    <property type="match status" value="1"/>
</dbReference>
<feature type="domain" description="HTH merR-type" evidence="10">
    <location>
        <begin position="1"/>
        <end position="71"/>
    </location>
</feature>
<keyword evidence="4" id="KW-0476">Mercury</keyword>
<dbReference type="InterPro" id="IPR017969">
    <property type="entry name" value="Heavy-metal-associated_CS"/>
</dbReference>
<accession>A0A2R4WX98</accession>
<dbReference type="PROSITE" id="PS50846">
    <property type="entry name" value="HMA_2"/>
    <property type="match status" value="1"/>
</dbReference>
<dbReference type="SUPFAM" id="SSF55008">
    <property type="entry name" value="HMA, heavy metal-associated domain"/>
    <property type="match status" value="1"/>
</dbReference>
<keyword evidence="2" id="KW-0475">Mercuric resistance</keyword>
<dbReference type="InterPro" id="IPR009061">
    <property type="entry name" value="DNA-bd_dom_put_sf"/>
</dbReference>
<feature type="domain" description="HMA" evidence="9">
    <location>
        <begin position="151"/>
        <end position="217"/>
    </location>
</feature>
<evidence type="ECO:0000313" key="12">
    <source>
        <dbReference type="Proteomes" id="UP000244755"/>
    </source>
</evidence>
<dbReference type="PRINTS" id="PR00040">
    <property type="entry name" value="HTHMERR"/>
</dbReference>
<evidence type="ECO:0000256" key="8">
    <source>
        <dbReference type="ARBA" id="ARBA00024874"/>
    </source>
</evidence>
<keyword evidence="5" id="KW-0805">Transcription regulation</keyword>
<keyword evidence="3" id="KW-0479">Metal-binding</keyword>
<dbReference type="InterPro" id="IPR006121">
    <property type="entry name" value="HMA_dom"/>
</dbReference>
<dbReference type="Gene3D" id="1.10.1660.10">
    <property type="match status" value="1"/>
</dbReference>
<dbReference type="PROSITE" id="PS50937">
    <property type="entry name" value="HTH_MERR_2"/>
    <property type="match status" value="1"/>
</dbReference>
<dbReference type="GO" id="GO:0003700">
    <property type="term" value="F:DNA-binding transcription factor activity"/>
    <property type="evidence" value="ECO:0007669"/>
    <property type="project" value="InterPro"/>
</dbReference>
<dbReference type="InterPro" id="IPR011794">
    <property type="entry name" value="MerR"/>
</dbReference>
<sequence>MRDLTIGKAARDAGVGVETIRFYERKGLIEQPAKGAGYRTYAPEVVARIRFIRQAQGIGFSLKETRELLALRANPNADCAEVRAQAEHKIAVVDERIAELLRVRAALEAVVASCPGHGGLEGCTILEALEDPKHGPVPCGCDEPREDTTMKTVTLKVVGLRCASCAASVGSLLDAHAGVRSVDVSFEEGRARVLYDPATTSEDRLVALIEKRGFRVVARDPA</sequence>
<dbReference type="PRINTS" id="PR00942">
    <property type="entry name" value="CUATPASEI"/>
</dbReference>
<dbReference type="InterPro" id="IPR047057">
    <property type="entry name" value="MerR_fam"/>
</dbReference>
<dbReference type="GO" id="GO:0046689">
    <property type="term" value="P:response to mercury ion"/>
    <property type="evidence" value="ECO:0007669"/>
    <property type="project" value="UniProtKB-KW"/>
</dbReference>
<dbReference type="KEGG" id="mee:DA075_35180"/>
<evidence type="ECO:0000256" key="6">
    <source>
        <dbReference type="ARBA" id="ARBA00023125"/>
    </source>
</evidence>
<keyword evidence="12" id="KW-1185">Reference proteome</keyword>
<dbReference type="Proteomes" id="UP000244755">
    <property type="component" value="Plasmid unnamed1"/>
</dbReference>
<dbReference type="CDD" id="cd00371">
    <property type="entry name" value="HMA"/>
    <property type="match status" value="1"/>
</dbReference>
<dbReference type="Pfam" id="PF09278">
    <property type="entry name" value="MerR-DNA-bind"/>
    <property type="match status" value="1"/>
</dbReference>
<proteinExistence type="predicted"/>
<dbReference type="EMBL" id="CP028845">
    <property type="protein sequence ID" value="AWB26155.1"/>
    <property type="molecule type" value="Genomic_DNA"/>
</dbReference>
<keyword evidence="7" id="KW-0804">Transcription</keyword>
<dbReference type="PANTHER" id="PTHR30204">
    <property type="entry name" value="REDOX-CYCLING DRUG-SENSING TRANSCRIPTIONAL ACTIVATOR SOXR"/>
    <property type="match status" value="1"/>
</dbReference>
<evidence type="ECO:0000256" key="4">
    <source>
        <dbReference type="ARBA" id="ARBA00022914"/>
    </source>
</evidence>
<evidence type="ECO:0000256" key="1">
    <source>
        <dbReference type="ARBA" id="ARBA00017146"/>
    </source>
</evidence>
<evidence type="ECO:0000313" key="11">
    <source>
        <dbReference type="EMBL" id="AWB26155.1"/>
    </source>
</evidence>
<reference evidence="11 12" key="1">
    <citation type="submission" date="2018-04" db="EMBL/GenBank/DDBJ databases">
        <title>Methylobacterium sp. PR1016A genome.</title>
        <authorList>
            <person name="Park W."/>
        </authorList>
    </citation>
    <scope>NUCLEOTIDE SEQUENCE [LARGE SCALE GENOMIC DNA]</scope>
    <source>
        <strain evidence="11 12">PR1016A</strain>
        <plasmid evidence="11 12">unnamed1</plasmid>
    </source>
</reference>
<gene>
    <name evidence="11" type="ORF">DA075_35180</name>
</gene>
<geneLocation type="plasmid" evidence="11 12">
    <name>unnamed1</name>
</geneLocation>